<sequence length="280" mass="30196">MPFPYKTVLITGATSGIGLALAEKMIASGIFVIAVGRRKDRLDALVAKHGPSKVVGEVFDVSDLDALGPWASKITTTYPTLDAVLLNAGFQRTLDFTNPTAISLPAVTAEVTTNYLSPVHTITHFLPHLFSLSPSPAAILLVSSGLAVIPFPRCANYSATKSAIHSLAWSLRSQLSGPDAAHAHHIRVIELLPPAVQTELHPLQPDLVAAGQDKIGIPLAMYVDETWADLICDEGEGEGDCESDEIAHTVHREKLAVTEERKREGFRAFVAFMRRQGAKF</sequence>
<dbReference type="PRINTS" id="PR00081">
    <property type="entry name" value="GDHRDH"/>
</dbReference>
<protein>
    <recommendedName>
        <fullName evidence="4">Ketoreductase domain-containing protein</fullName>
    </recommendedName>
</protein>
<comment type="caution">
    <text evidence="5">The sequence shown here is derived from an EMBL/GenBank/DDBJ whole genome shotgun (WGS) entry which is preliminary data.</text>
</comment>
<dbReference type="InterPro" id="IPR020904">
    <property type="entry name" value="Sc_DH/Rdtase_CS"/>
</dbReference>
<keyword evidence="6" id="KW-1185">Reference proteome</keyword>
<dbReference type="SUPFAM" id="SSF51735">
    <property type="entry name" value="NAD(P)-binding Rossmann-fold domains"/>
    <property type="match status" value="1"/>
</dbReference>
<evidence type="ECO:0000256" key="1">
    <source>
        <dbReference type="ARBA" id="ARBA00006484"/>
    </source>
</evidence>
<accession>A0AAE0IMD1</accession>
<gene>
    <name evidence="5" type="ORF">B0T19DRAFT_420580</name>
</gene>
<name>A0AAE0IMD1_9PEZI</name>
<reference evidence="5" key="2">
    <citation type="submission" date="2023-06" db="EMBL/GenBank/DDBJ databases">
        <authorList>
            <consortium name="Lawrence Berkeley National Laboratory"/>
            <person name="Haridas S."/>
            <person name="Hensen N."/>
            <person name="Bonometti L."/>
            <person name="Westerberg I."/>
            <person name="Brannstrom I.O."/>
            <person name="Guillou S."/>
            <person name="Cros-Aarteil S."/>
            <person name="Calhoun S."/>
            <person name="Kuo A."/>
            <person name="Mondo S."/>
            <person name="Pangilinan J."/>
            <person name="Riley R."/>
            <person name="Labutti K."/>
            <person name="Andreopoulos B."/>
            <person name="Lipzen A."/>
            <person name="Chen C."/>
            <person name="Yanf M."/>
            <person name="Daum C."/>
            <person name="Ng V."/>
            <person name="Clum A."/>
            <person name="Steindorff A."/>
            <person name="Ohm R."/>
            <person name="Martin F."/>
            <person name="Silar P."/>
            <person name="Natvig D."/>
            <person name="Lalanne C."/>
            <person name="Gautier V."/>
            <person name="Ament-Velasquez S.L."/>
            <person name="Kruys A."/>
            <person name="Hutchinson M.I."/>
            <person name="Powell A.J."/>
            <person name="Barry K."/>
            <person name="Miller A.N."/>
            <person name="Grigoriev I.V."/>
            <person name="Debuchy R."/>
            <person name="Gladieux P."/>
            <person name="Thoren M.H."/>
            <person name="Johannesson H."/>
        </authorList>
    </citation>
    <scope>NUCLEOTIDE SEQUENCE</scope>
    <source>
        <strain evidence="5">SMH4131-1</strain>
    </source>
</reference>
<reference evidence="5" key="1">
    <citation type="journal article" date="2023" name="Mol. Phylogenet. Evol.">
        <title>Genome-scale phylogeny and comparative genomics of the fungal order Sordariales.</title>
        <authorList>
            <person name="Hensen N."/>
            <person name="Bonometti L."/>
            <person name="Westerberg I."/>
            <person name="Brannstrom I.O."/>
            <person name="Guillou S."/>
            <person name="Cros-Aarteil S."/>
            <person name="Calhoun S."/>
            <person name="Haridas S."/>
            <person name="Kuo A."/>
            <person name="Mondo S."/>
            <person name="Pangilinan J."/>
            <person name="Riley R."/>
            <person name="LaButti K."/>
            <person name="Andreopoulos B."/>
            <person name="Lipzen A."/>
            <person name="Chen C."/>
            <person name="Yan M."/>
            <person name="Daum C."/>
            <person name="Ng V."/>
            <person name="Clum A."/>
            <person name="Steindorff A."/>
            <person name="Ohm R.A."/>
            <person name="Martin F."/>
            <person name="Silar P."/>
            <person name="Natvig D.O."/>
            <person name="Lalanne C."/>
            <person name="Gautier V."/>
            <person name="Ament-Velasquez S.L."/>
            <person name="Kruys A."/>
            <person name="Hutchinson M.I."/>
            <person name="Powell A.J."/>
            <person name="Barry K."/>
            <person name="Miller A.N."/>
            <person name="Grigoriev I.V."/>
            <person name="Debuchy R."/>
            <person name="Gladieux P."/>
            <person name="Hiltunen Thoren M."/>
            <person name="Johannesson H."/>
        </authorList>
    </citation>
    <scope>NUCLEOTIDE SEQUENCE</scope>
    <source>
        <strain evidence="5">SMH4131-1</strain>
    </source>
</reference>
<comment type="similarity">
    <text evidence="1">Belongs to the short-chain dehydrogenases/reductases (SDR) family.</text>
</comment>
<evidence type="ECO:0000313" key="6">
    <source>
        <dbReference type="Proteomes" id="UP001286456"/>
    </source>
</evidence>
<proteinExistence type="inferred from homology"/>
<keyword evidence="2" id="KW-0521">NADP</keyword>
<dbReference type="Pfam" id="PF00106">
    <property type="entry name" value="adh_short"/>
    <property type="match status" value="1"/>
</dbReference>
<dbReference type="PANTHER" id="PTHR43669">
    <property type="entry name" value="5-KETO-D-GLUCONATE 5-REDUCTASE"/>
    <property type="match status" value="1"/>
</dbReference>
<evidence type="ECO:0000313" key="5">
    <source>
        <dbReference type="EMBL" id="KAK3327006.1"/>
    </source>
</evidence>
<dbReference type="PANTHER" id="PTHR43669:SF11">
    <property type="entry name" value="SHORT-CHAIN DEHYDROGENASE_OXIDOREDUCTASE"/>
    <property type="match status" value="1"/>
</dbReference>
<dbReference type="EMBL" id="JAUEPO010000003">
    <property type="protein sequence ID" value="KAK3327006.1"/>
    <property type="molecule type" value="Genomic_DNA"/>
</dbReference>
<dbReference type="AlphaFoldDB" id="A0AAE0IMD1"/>
<dbReference type="InterPro" id="IPR057326">
    <property type="entry name" value="KR_dom"/>
</dbReference>
<evidence type="ECO:0000256" key="3">
    <source>
        <dbReference type="ARBA" id="ARBA00023002"/>
    </source>
</evidence>
<dbReference type="SMART" id="SM00822">
    <property type="entry name" value="PKS_KR"/>
    <property type="match status" value="1"/>
</dbReference>
<keyword evidence="3" id="KW-0560">Oxidoreductase</keyword>
<dbReference type="InterPro" id="IPR002347">
    <property type="entry name" value="SDR_fam"/>
</dbReference>
<dbReference type="GO" id="GO:0016491">
    <property type="term" value="F:oxidoreductase activity"/>
    <property type="evidence" value="ECO:0007669"/>
    <property type="project" value="UniProtKB-KW"/>
</dbReference>
<dbReference type="Proteomes" id="UP001286456">
    <property type="component" value="Unassembled WGS sequence"/>
</dbReference>
<evidence type="ECO:0000259" key="4">
    <source>
        <dbReference type="SMART" id="SM00822"/>
    </source>
</evidence>
<dbReference type="Gene3D" id="3.40.50.720">
    <property type="entry name" value="NAD(P)-binding Rossmann-like Domain"/>
    <property type="match status" value="1"/>
</dbReference>
<dbReference type="InterPro" id="IPR036291">
    <property type="entry name" value="NAD(P)-bd_dom_sf"/>
</dbReference>
<evidence type="ECO:0000256" key="2">
    <source>
        <dbReference type="ARBA" id="ARBA00022857"/>
    </source>
</evidence>
<dbReference type="PROSITE" id="PS00061">
    <property type="entry name" value="ADH_SHORT"/>
    <property type="match status" value="1"/>
</dbReference>
<feature type="domain" description="Ketoreductase" evidence="4">
    <location>
        <begin position="6"/>
        <end position="195"/>
    </location>
</feature>
<organism evidence="5 6">
    <name type="scientific">Cercophora scortea</name>
    <dbReference type="NCBI Taxonomy" id="314031"/>
    <lineage>
        <taxon>Eukaryota</taxon>
        <taxon>Fungi</taxon>
        <taxon>Dikarya</taxon>
        <taxon>Ascomycota</taxon>
        <taxon>Pezizomycotina</taxon>
        <taxon>Sordariomycetes</taxon>
        <taxon>Sordariomycetidae</taxon>
        <taxon>Sordariales</taxon>
        <taxon>Lasiosphaeriaceae</taxon>
        <taxon>Cercophora</taxon>
    </lineage>
</organism>